<feature type="domain" description="ABC transporter" evidence="13">
    <location>
        <begin position="1239"/>
        <end position="1504"/>
    </location>
</feature>
<dbReference type="SUPFAM" id="SSF52540">
    <property type="entry name" value="P-loop containing nucleoside triphosphate hydrolases"/>
    <property type="match status" value="2"/>
</dbReference>
<evidence type="ECO:0000256" key="1">
    <source>
        <dbReference type="ARBA" id="ARBA00004141"/>
    </source>
</evidence>
<dbReference type="PROSITE" id="PS50929">
    <property type="entry name" value="ABC_TM1F"/>
    <property type="match status" value="2"/>
</dbReference>
<dbReference type="InterPro" id="IPR003593">
    <property type="entry name" value="AAA+_ATPase"/>
</dbReference>
<dbReference type="InterPro" id="IPR050173">
    <property type="entry name" value="ABC_transporter_C-like"/>
</dbReference>
<feature type="transmembrane region" description="Helical" evidence="12">
    <location>
        <begin position="1012"/>
        <end position="1030"/>
    </location>
</feature>
<dbReference type="SMART" id="SM00382">
    <property type="entry name" value="AAA"/>
    <property type="match status" value="2"/>
</dbReference>
<feature type="transmembrane region" description="Helical" evidence="12">
    <location>
        <begin position="313"/>
        <end position="336"/>
    </location>
</feature>
<dbReference type="Gene3D" id="3.40.50.300">
    <property type="entry name" value="P-loop containing nucleotide triphosphate hydrolases"/>
    <property type="match status" value="2"/>
</dbReference>
<feature type="transmembrane region" description="Helical" evidence="12">
    <location>
        <begin position="410"/>
        <end position="433"/>
    </location>
</feature>
<evidence type="ECO:0000259" key="13">
    <source>
        <dbReference type="PROSITE" id="PS50893"/>
    </source>
</evidence>
<feature type="transmembrane region" description="Helical" evidence="12">
    <location>
        <begin position="1120"/>
        <end position="1141"/>
    </location>
</feature>
<feature type="transmembrane region" description="Helical" evidence="12">
    <location>
        <begin position="158"/>
        <end position="177"/>
    </location>
</feature>
<dbReference type="Gene3D" id="1.20.1560.10">
    <property type="entry name" value="ABC transporter type 1, transmembrane domain"/>
    <property type="match status" value="2"/>
</dbReference>
<keyword evidence="9" id="KW-0325">Glycoprotein</keyword>
<feature type="domain" description="ABC transporter" evidence="13">
    <location>
        <begin position="607"/>
        <end position="837"/>
    </location>
</feature>
<dbReference type="InterPro" id="IPR011527">
    <property type="entry name" value="ABC1_TM_dom"/>
</dbReference>
<feature type="transmembrane region" description="Helical" evidence="12">
    <location>
        <begin position="937"/>
        <end position="965"/>
    </location>
</feature>
<feature type="domain" description="ABC transmembrane type-1" evidence="14">
    <location>
        <begin position="897"/>
        <end position="1176"/>
    </location>
</feature>
<dbReference type="Proteomes" id="UP001301769">
    <property type="component" value="Unassembled WGS sequence"/>
</dbReference>
<dbReference type="InterPro" id="IPR003439">
    <property type="entry name" value="ABC_transporter-like_ATP-bd"/>
</dbReference>
<keyword evidence="5" id="KW-0547">Nucleotide-binding</keyword>
<keyword evidence="7 12" id="KW-1133">Transmembrane helix</keyword>
<dbReference type="PROSITE" id="PS00211">
    <property type="entry name" value="ABC_TRANSPORTER_1"/>
    <property type="match status" value="2"/>
</dbReference>
<accession>A0AAN7B658</accession>
<dbReference type="InterPro" id="IPR017871">
    <property type="entry name" value="ABC_transporter-like_CS"/>
</dbReference>
<keyword evidence="6" id="KW-0067">ATP-binding</keyword>
<keyword evidence="4 12" id="KW-0812">Transmembrane</keyword>
<evidence type="ECO:0000256" key="12">
    <source>
        <dbReference type="SAM" id="Phobius"/>
    </source>
</evidence>
<feature type="transmembrane region" description="Helical" evidence="12">
    <location>
        <begin position="894"/>
        <end position="917"/>
    </location>
</feature>
<dbReference type="FunFam" id="3.40.50.300:FF:001854">
    <property type="entry name" value="ABC multidrug transporter (Eurofung)"/>
    <property type="match status" value="1"/>
</dbReference>
<evidence type="ECO:0000256" key="3">
    <source>
        <dbReference type="ARBA" id="ARBA00022448"/>
    </source>
</evidence>
<proteinExistence type="inferred from homology"/>
<feature type="compositionally biased region" description="Polar residues" evidence="11">
    <location>
        <begin position="1228"/>
        <end position="1238"/>
    </location>
</feature>
<evidence type="ECO:0000256" key="11">
    <source>
        <dbReference type="SAM" id="MobiDB-lite"/>
    </source>
</evidence>
<dbReference type="GO" id="GO:0016020">
    <property type="term" value="C:membrane"/>
    <property type="evidence" value="ECO:0007669"/>
    <property type="project" value="UniProtKB-SubCell"/>
</dbReference>
<dbReference type="Pfam" id="PF00664">
    <property type="entry name" value="ABC_membrane"/>
    <property type="match status" value="2"/>
</dbReference>
<keyword evidence="8 12" id="KW-0472">Membrane</keyword>
<reference evidence="15" key="1">
    <citation type="journal article" date="2023" name="Mol. Phylogenet. Evol.">
        <title>Genome-scale phylogeny and comparative genomics of the fungal order Sordariales.</title>
        <authorList>
            <person name="Hensen N."/>
            <person name="Bonometti L."/>
            <person name="Westerberg I."/>
            <person name="Brannstrom I.O."/>
            <person name="Guillou S."/>
            <person name="Cros-Aarteil S."/>
            <person name="Calhoun S."/>
            <person name="Haridas S."/>
            <person name="Kuo A."/>
            <person name="Mondo S."/>
            <person name="Pangilinan J."/>
            <person name="Riley R."/>
            <person name="LaButti K."/>
            <person name="Andreopoulos B."/>
            <person name="Lipzen A."/>
            <person name="Chen C."/>
            <person name="Yan M."/>
            <person name="Daum C."/>
            <person name="Ng V."/>
            <person name="Clum A."/>
            <person name="Steindorff A."/>
            <person name="Ohm R.A."/>
            <person name="Martin F."/>
            <person name="Silar P."/>
            <person name="Natvig D.O."/>
            <person name="Lalanne C."/>
            <person name="Gautier V."/>
            <person name="Ament-Velasquez S.L."/>
            <person name="Kruys A."/>
            <person name="Hutchinson M.I."/>
            <person name="Powell A.J."/>
            <person name="Barry K."/>
            <person name="Miller A.N."/>
            <person name="Grigoriev I.V."/>
            <person name="Debuchy R."/>
            <person name="Gladieux P."/>
            <person name="Hiltunen Thoren M."/>
            <person name="Johannesson H."/>
        </authorList>
    </citation>
    <scope>NUCLEOTIDE SEQUENCE</scope>
    <source>
        <strain evidence="15">PSN293</strain>
    </source>
</reference>
<comment type="function">
    <text evidence="10">ABC-type transporter; part of the gene cluster that mediates the biosynthesis of the phomopsins, a group of hexapeptide mycotoxins which infects lupins and causes lupinosis disease in livestock.</text>
</comment>
<name>A0AAN7B658_9PEZI</name>
<evidence type="ECO:0000259" key="14">
    <source>
        <dbReference type="PROSITE" id="PS50929"/>
    </source>
</evidence>
<keyword evidence="3" id="KW-0813">Transport</keyword>
<sequence length="1519" mass="166634">MDFTGCLNDEALGPAVQGCRGDFDFTIKFESIFLSMIPAAIFTAVSLPRIVHLNRQPAFIGGTLLRFAKLAAISAIAVIQFALLILSAIKAQRFVAFLVSSTALNFTSTLCLGILSVLEHARALRPSILIDSYLFLTILFDVAQTRTFWLASNSHDEIQFSRLFTIVVAVKAMLILLESQNKTRWVRQWDIKEHSPEETTNIFGLGAFFWLNRLFLTGFKKVLSIDDLYPLDRNMGSKLLQEKLAARLDVTSFRGQKLGLIKATMKALAVPLLLPVGPRIALTAFQFCQPFLINTLLDYLQQPDTASSNNIGYGLIGATLLIYTGIAVSSAFYWYYQERAMYMARGVLGTAIYRKTTDAALSAADDKAALTLMSADVERIIRGCLHVHEFWANTIQVALASWLLSRQLGAAFAAPLIVVGLCTGVTTVLAKWAMPKQKIWMAKLQKRVSLTANVIGQMKHIKISGLSDPIDESVHQMRMDELEAGNTFRRIIIVSVAVSYLPLCLSPVITFAFAARTLDITTIFTSISYIFLLANPLSQMFQMIPPFLAAITCFSRIQAFFELDSRFDYRQSRVMSKSSSAGGHSEQVTTQKQLDSENPDTKGPVAIKIRGGHFGWQPEKHNLSHVDLQIQTGRLTMVIGPVASGKSTLCKAILGEIPNSQGEVGLSSGPSPTIGYCDQTPYLSNATIRENIIGFAPFDAKRYNQVIEASMLQPDLAILPEGDNTKIGSGGISLSGGQKQRVSIARALYLQCNILVFDDILSGLDADTEEQVFRRVFGPEGLLRRRTATVVLCSHSIRHLPAADHIIALGSDGTIVEQGSFRQLAANEKYVQSLGIQESDDEAGVDYKTVVSGSKNLLLAAKKAKVAGEVTGGQERMMGDLAVYRHYFSRVNKLTILGIAIFSLNYGFFTNWTTIWLKFWSEDVETQHPTRSNSFYLGLYGLFQMSTVISLYIQASLVFTTLITISGSKLHRETLRTVINAPLQFFVKTDIGVVTNLFSQDMALIDSELPGALSNFAIYLFVTAGMAAVVASSSPYLVITYPVLAAVMYGIQMFYLRTSRQIRLLDLEAKSPLYSHFIDTIKGVATFRAFGWVPQSIELNNRLLDTSQRPAYLLAMIQRWLGFTLGLVVAALAIAVVALATQVRSNTAFTGASLVTLMNFGEALSYIVRFYTMLETSIGAVGRLKTFSDTVKSENRDGEDVVPGKEWPLRGAITLRNVSASYDAPDESTGTTSASVSGPKTDDGGDNSDMSTQNLALKNLNLTIKGGEKVAICGRSGSGKSSTILLLLRLLDPLSNQSSSSSSDEQDLITIDDIPLSKIDRSTLRQRIIAVPQDPVFLPDGTSFQTNLDPFDASDPATCQSVLETVNLWAFVQERGGLDAGLASDTLSQGQKQLFSLARAILRKRIRVSEQEAELGEGAVAKSGGILLLDEVSSSVDVDTDKLMHEIIRREFEGYTIVMVSHRLDVVVGYFDRVVVMDQGEIVEIGEPKTLAETEGSRFRGLWVVQDRRKGKGKANGPE</sequence>
<evidence type="ECO:0000313" key="15">
    <source>
        <dbReference type="EMBL" id="KAK4211492.1"/>
    </source>
</evidence>
<dbReference type="SUPFAM" id="SSF90123">
    <property type="entry name" value="ABC transporter transmembrane region"/>
    <property type="match status" value="2"/>
</dbReference>
<feature type="transmembrane region" description="Helical" evidence="12">
    <location>
        <begin position="130"/>
        <end position="152"/>
    </location>
</feature>
<feature type="region of interest" description="Disordered" evidence="11">
    <location>
        <begin position="1222"/>
        <end position="1250"/>
    </location>
</feature>
<evidence type="ECO:0000256" key="6">
    <source>
        <dbReference type="ARBA" id="ARBA00022840"/>
    </source>
</evidence>
<feature type="compositionally biased region" description="Polar residues" evidence="11">
    <location>
        <begin position="577"/>
        <end position="593"/>
    </location>
</feature>
<dbReference type="GO" id="GO:0016887">
    <property type="term" value="F:ATP hydrolysis activity"/>
    <property type="evidence" value="ECO:0007669"/>
    <property type="project" value="InterPro"/>
</dbReference>
<feature type="transmembrane region" description="Helical" evidence="12">
    <location>
        <begin position="63"/>
        <end position="89"/>
    </location>
</feature>
<dbReference type="PANTHER" id="PTHR24223">
    <property type="entry name" value="ATP-BINDING CASSETTE SUB-FAMILY C"/>
    <property type="match status" value="1"/>
</dbReference>
<evidence type="ECO:0000256" key="7">
    <source>
        <dbReference type="ARBA" id="ARBA00022989"/>
    </source>
</evidence>
<evidence type="ECO:0000256" key="5">
    <source>
        <dbReference type="ARBA" id="ARBA00022741"/>
    </source>
</evidence>
<evidence type="ECO:0000256" key="2">
    <source>
        <dbReference type="ARBA" id="ARBA00009726"/>
    </source>
</evidence>
<gene>
    <name evidence="15" type="ORF">QBC37DRAFT_347964</name>
</gene>
<dbReference type="Pfam" id="PF24357">
    <property type="entry name" value="TMD0_ABC"/>
    <property type="match status" value="1"/>
</dbReference>
<feature type="region of interest" description="Disordered" evidence="11">
    <location>
        <begin position="577"/>
        <end position="602"/>
    </location>
</feature>
<dbReference type="CDD" id="cd18579">
    <property type="entry name" value="ABC_6TM_ABCC_D1"/>
    <property type="match status" value="1"/>
</dbReference>
<reference evidence="15" key="2">
    <citation type="submission" date="2023-05" db="EMBL/GenBank/DDBJ databases">
        <authorList>
            <consortium name="Lawrence Berkeley National Laboratory"/>
            <person name="Steindorff A."/>
            <person name="Hensen N."/>
            <person name="Bonometti L."/>
            <person name="Westerberg I."/>
            <person name="Brannstrom I.O."/>
            <person name="Guillou S."/>
            <person name="Cros-Aarteil S."/>
            <person name="Calhoun S."/>
            <person name="Haridas S."/>
            <person name="Kuo A."/>
            <person name="Mondo S."/>
            <person name="Pangilinan J."/>
            <person name="Riley R."/>
            <person name="Labutti K."/>
            <person name="Andreopoulos B."/>
            <person name="Lipzen A."/>
            <person name="Chen C."/>
            <person name="Yanf M."/>
            <person name="Daum C."/>
            <person name="Ng V."/>
            <person name="Clum A."/>
            <person name="Ohm R."/>
            <person name="Martin F."/>
            <person name="Silar P."/>
            <person name="Natvig D."/>
            <person name="Lalanne C."/>
            <person name="Gautier V."/>
            <person name="Ament-Velasquez S.L."/>
            <person name="Kruys A."/>
            <person name="Hutchinson M.I."/>
            <person name="Powell A.J."/>
            <person name="Barry K."/>
            <person name="Miller A.N."/>
            <person name="Grigoriev I.V."/>
            <person name="Debuchy R."/>
            <person name="Gladieux P."/>
            <person name="Thoren M.H."/>
            <person name="Johannesson H."/>
        </authorList>
    </citation>
    <scope>NUCLEOTIDE SEQUENCE</scope>
    <source>
        <strain evidence="15">PSN293</strain>
    </source>
</reference>
<feature type="transmembrane region" description="Helical" evidence="12">
    <location>
        <begin position="491"/>
        <end position="514"/>
    </location>
</feature>
<comment type="similarity">
    <text evidence="2">Belongs to the ABC transporter superfamily. ABCC family. Conjugate transporter (TC 3.A.1.208) subfamily.</text>
</comment>
<dbReference type="PANTHER" id="PTHR24223:SF345">
    <property type="entry name" value="ABC MULTIDRUG TRANSPORTER (EUROFUNG)"/>
    <property type="match status" value="1"/>
</dbReference>
<feature type="transmembrane region" description="Helical" evidence="12">
    <location>
        <begin position="95"/>
        <end position="118"/>
    </location>
</feature>
<dbReference type="InterPro" id="IPR036640">
    <property type="entry name" value="ABC1_TM_sf"/>
</dbReference>
<dbReference type="PROSITE" id="PS50893">
    <property type="entry name" value="ABC_TRANSPORTER_2"/>
    <property type="match status" value="2"/>
</dbReference>
<dbReference type="GO" id="GO:0005524">
    <property type="term" value="F:ATP binding"/>
    <property type="evidence" value="ECO:0007669"/>
    <property type="project" value="UniProtKB-KW"/>
</dbReference>
<dbReference type="CDD" id="cd18580">
    <property type="entry name" value="ABC_6TM_ABCC_D2"/>
    <property type="match status" value="1"/>
</dbReference>
<evidence type="ECO:0000256" key="8">
    <source>
        <dbReference type="ARBA" id="ARBA00023136"/>
    </source>
</evidence>
<dbReference type="Pfam" id="PF00005">
    <property type="entry name" value="ABC_tran"/>
    <property type="match status" value="2"/>
</dbReference>
<keyword evidence="16" id="KW-1185">Reference proteome</keyword>
<dbReference type="InterPro" id="IPR044726">
    <property type="entry name" value="ABCC_6TM_D2"/>
</dbReference>
<feature type="domain" description="ABC transmembrane type-1" evidence="14">
    <location>
        <begin position="280"/>
        <end position="549"/>
    </location>
</feature>
<evidence type="ECO:0000256" key="4">
    <source>
        <dbReference type="ARBA" id="ARBA00022692"/>
    </source>
</evidence>
<dbReference type="InterPro" id="IPR056227">
    <property type="entry name" value="TMD0_ABC"/>
</dbReference>
<evidence type="ECO:0000313" key="16">
    <source>
        <dbReference type="Proteomes" id="UP001301769"/>
    </source>
</evidence>
<comment type="subcellular location">
    <subcellularLocation>
        <location evidence="1">Membrane</location>
        <topology evidence="1">Multi-pass membrane protein</topology>
    </subcellularLocation>
</comment>
<protein>
    <submittedName>
        <fullName evidence="15">Canalicular multispecific organic anion transporter 1</fullName>
    </submittedName>
</protein>
<evidence type="ECO:0000256" key="9">
    <source>
        <dbReference type="ARBA" id="ARBA00023180"/>
    </source>
</evidence>
<evidence type="ECO:0000256" key="10">
    <source>
        <dbReference type="ARBA" id="ARBA00059074"/>
    </source>
</evidence>
<dbReference type="EMBL" id="MU858148">
    <property type="protein sequence ID" value="KAK4211492.1"/>
    <property type="molecule type" value="Genomic_DNA"/>
</dbReference>
<comment type="caution">
    <text evidence="15">The sequence shown here is derived from an EMBL/GenBank/DDBJ whole genome shotgun (WGS) entry which is preliminary data.</text>
</comment>
<organism evidence="15 16">
    <name type="scientific">Rhypophila decipiens</name>
    <dbReference type="NCBI Taxonomy" id="261697"/>
    <lineage>
        <taxon>Eukaryota</taxon>
        <taxon>Fungi</taxon>
        <taxon>Dikarya</taxon>
        <taxon>Ascomycota</taxon>
        <taxon>Pezizomycotina</taxon>
        <taxon>Sordariomycetes</taxon>
        <taxon>Sordariomycetidae</taxon>
        <taxon>Sordariales</taxon>
        <taxon>Naviculisporaceae</taxon>
        <taxon>Rhypophila</taxon>
    </lineage>
</organism>
<feature type="transmembrane region" description="Helical" evidence="12">
    <location>
        <begin position="32"/>
        <end position="51"/>
    </location>
</feature>
<dbReference type="FunFam" id="1.20.1560.10:FF:000066">
    <property type="entry name" value="ABC multidrug transporter (Eurofung)"/>
    <property type="match status" value="1"/>
</dbReference>
<dbReference type="InterPro" id="IPR027417">
    <property type="entry name" value="P-loop_NTPase"/>
</dbReference>
<dbReference type="GO" id="GO:0140359">
    <property type="term" value="F:ABC-type transporter activity"/>
    <property type="evidence" value="ECO:0007669"/>
    <property type="project" value="InterPro"/>
</dbReference>
<feature type="transmembrane region" description="Helical" evidence="12">
    <location>
        <begin position="1036"/>
        <end position="1056"/>
    </location>
</feature>
<dbReference type="InterPro" id="IPR044746">
    <property type="entry name" value="ABCC_6TM_D1"/>
</dbReference>
<dbReference type="FunFam" id="1.20.1560.10:FF:000055">
    <property type="entry name" value="ABC multidrug transporter (Eurofung)"/>
    <property type="match status" value="1"/>
</dbReference>